<protein>
    <submittedName>
        <fullName evidence="2">IS3 family transposase</fullName>
    </submittedName>
</protein>
<feature type="domain" description="Integrase catalytic" evidence="1">
    <location>
        <begin position="2"/>
        <end position="40"/>
    </location>
</feature>
<reference evidence="2 5" key="1">
    <citation type="submission" date="2024-08" db="EMBL/GenBank/DDBJ databases">
        <authorList>
            <person name="Ishaq N."/>
        </authorList>
    </citation>
    <scope>NUCLEOTIDE SEQUENCE [LARGE SCALE GENOMIC DNA]</scope>
    <source>
        <strain evidence="2 5">DSM 18651</strain>
    </source>
</reference>
<evidence type="ECO:0000313" key="3">
    <source>
        <dbReference type="EMBL" id="MFA0814061.1"/>
    </source>
</evidence>
<feature type="non-terminal residue" evidence="2">
    <location>
        <position position="1"/>
    </location>
</feature>
<evidence type="ECO:0000313" key="2">
    <source>
        <dbReference type="EMBL" id="MFA0814036.1"/>
    </source>
</evidence>
<evidence type="ECO:0000259" key="1">
    <source>
        <dbReference type="Pfam" id="PF13333"/>
    </source>
</evidence>
<comment type="caution">
    <text evidence="2">The sequence shown here is derived from an EMBL/GenBank/DDBJ whole genome shotgun (WGS) entry which is preliminary data.</text>
</comment>
<evidence type="ECO:0000313" key="5">
    <source>
        <dbReference type="Proteomes" id="UP001569428"/>
    </source>
</evidence>
<gene>
    <name evidence="2" type="ORF">ACCI49_24525</name>
    <name evidence="3" type="ORF">ACCI49_24655</name>
    <name evidence="4" type="ORF">ACCI49_25085</name>
</gene>
<dbReference type="Proteomes" id="UP001569428">
    <property type="component" value="Unassembled WGS sequence"/>
</dbReference>
<dbReference type="EMBL" id="JBGMEK010000222">
    <property type="protein sequence ID" value="MFA0814061.1"/>
    <property type="molecule type" value="Genomic_DNA"/>
</dbReference>
<dbReference type="RefSeq" id="WP_371841879.1">
    <property type="nucleotide sequence ID" value="NZ_JBGMEK010000208.1"/>
</dbReference>
<dbReference type="InterPro" id="IPR001584">
    <property type="entry name" value="Integrase_cat-core"/>
</dbReference>
<proteinExistence type="predicted"/>
<evidence type="ECO:0000313" key="4">
    <source>
        <dbReference type="EMBL" id="MFA0814144.1"/>
    </source>
</evidence>
<dbReference type="EMBL" id="JBGMEK010000208">
    <property type="protein sequence ID" value="MFA0814036.1"/>
    <property type="molecule type" value="Genomic_DNA"/>
</dbReference>
<accession>A0ABV4P6N9</accession>
<dbReference type="EMBL" id="JBGMEK010000293">
    <property type="protein sequence ID" value="MFA0814144.1"/>
    <property type="molecule type" value="Genomic_DNA"/>
</dbReference>
<name>A0ABV4P6N9_9GAMM</name>
<dbReference type="Pfam" id="PF13333">
    <property type="entry name" value="rve_2"/>
    <property type="match status" value="1"/>
</dbReference>
<keyword evidence="5" id="KW-1185">Reference proteome</keyword>
<organism evidence="2 5">
    <name type="scientific">Microbulbifer epialgicus</name>
    <dbReference type="NCBI Taxonomy" id="393907"/>
    <lineage>
        <taxon>Bacteria</taxon>
        <taxon>Pseudomonadati</taxon>
        <taxon>Pseudomonadota</taxon>
        <taxon>Gammaproteobacteria</taxon>
        <taxon>Cellvibrionales</taxon>
        <taxon>Microbulbiferaceae</taxon>
        <taxon>Microbulbifer</taxon>
    </lineage>
</organism>
<sequence>RFPTRCLMRETVFEYIEIDYNRNRLHSANGYLSPEAFEEQLVA</sequence>